<reference evidence="1 2" key="1">
    <citation type="submission" date="2018-06" db="EMBL/GenBank/DDBJ databases">
        <authorList>
            <consortium name="Pathogen Informatics"/>
            <person name="Doyle S."/>
        </authorList>
    </citation>
    <scope>NUCLEOTIDE SEQUENCE [LARGE SCALE GENOMIC DNA]</scope>
    <source>
        <strain evidence="1 2">NCTC13291</strain>
    </source>
</reference>
<sequence length="473" mass="51402">MSPSPLDVLTGTPSRLWRDVLAGTEDAARALAGRDKVRLAVTGLSRAGKTVMLTSLVANLLAAGSRARTLPALEEAAGGRLLSVQLVPAGTENTPRFDALAHLESLAADPPQWPARTEDLSTLSLALTIRRRNFWGQLLPDRQVTLELLDYPGEWLLDLPMFNGSHAGWSDATLARLERIRAEPVRAFLDFARALPPAATAEEALVRRGWVLYRDALRHCRDELGLRFLQPGRVLNPGPRGETPLLWFFPLPEAARGGEMAALLSRRHDAYLQDQRAHFFEPVFRRFDRQAVLVDVLGALHAGRESFDDTAESLAAIAESLRYGGSWLDWITGAGVSHVAFAATKADHVPEASRENLAALLGDLVSSPRARVLAAGAEVSVQAIAALRCTEDTLAERDGHAVPAVRGVLLETGRWARVDPGQVPARRPDAAYWSAPYFAMPVFRPPRLEPGGHSGVPHLGLDRLLASLIGDLL</sequence>
<dbReference type="AlphaFoldDB" id="A0A379N4W7"/>
<proteinExistence type="predicted"/>
<evidence type="ECO:0000313" key="2">
    <source>
        <dbReference type="Proteomes" id="UP000254919"/>
    </source>
</evidence>
<dbReference type="GeneID" id="99634246"/>
<organism evidence="1 2">
    <name type="scientific">Roseomonas mucosa</name>
    <dbReference type="NCBI Taxonomy" id="207340"/>
    <lineage>
        <taxon>Bacteria</taxon>
        <taxon>Pseudomonadati</taxon>
        <taxon>Pseudomonadota</taxon>
        <taxon>Alphaproteobacteria</taxon>
        <taxon>Acetobacterales</taxon>
        <taxon>Roseomonadaceae</taxon>
        <taxon>Roseomonas</taxon>
    </lineage>
</organism>
<dbReference type="Proteomes" id="UP000254919">
    <property type="component" value="Unassembled WGS sequence"/>
</dbReference>
<dbReference type="EMBL" id="UGVN01000001">
    <property type="protein sequence ID" value="SUE41523.1"/>
    <property type="molecule type" value="Genomic_DNA"/>
</dbReference>
<dbReference type="PIRSF" id="PIRSF019381">
    <property type="entry name" value="YcjX"/>
    <property type="match status" value="1"/>
</dbReference>
<dbReference type="PANTHER" id="PTHR38605:SF1">
    <property type="entry name" value="ATPASE"/>
    <property type="match status" value="1"/>
</dbReference>
<dbReference type="Pfam" id="PF04317">
    <property type="entry name" value="DUF463"/>
    <property type="match status" value="1"/>
</dbReference>
<gene>
    <name evidence="1" type="primary">ycjX</name>
    <name evidence="1" type="ORF">NCTC13291_03112</name>
</gene>
<accession>A0A379N4W7</accession>
<dbReference type="PANTHER" id="PTHR38605">
    <property type="entry name" value="ATPASE-RELATED"/>
    <property type="match status" value="1"/>
</dbReference>
<evidence type="ECO:0000313" key="1">
    <source>
        <dbReference type="EMBL" id="SUE41523.1"/>
    </source>
</evidence>
<dbReference type="InterPro" id="IPR007413">
    <property type="entry name" value="YcjX-like"/>
</dbReference>
<name>A0A379N4W7_9PROT</name>
<protein>
    <submittedName>
        <fullName evidence="1">Predicted ATPase</fullName>
    </submittedName>
</protein>
<dbReference type="RefSeq" id="WP_019460669.1">
    <property type="nucleotide sequence ID" value="NZ_AP031462.1"/>
</dbReference>